<organism evidence="8 9">
    <name type="scientific">Megasphaera paucivorans</name>
    <dbReference type="NCBI Taxonomy" id="349095"/>
    <lineage>
        <taxon>Bacteria</taxon>
        <taxon>Bacillati</taxon>
        <taxon>Bacillota</taxon>
        <taxon>Negativicutes</taxon>
        <taxon>Veillonellales</taxon>
        <taxon>Veillonellaceae</taxon>
        <taxon>Megasphaera</taxon>
    </lineage>
</organism>
<dbReference type="Gene3D" id="1.20.1250.20">
    <property type="entry name" value="MFS general substrate transporter like domains"/>
    <property type="match status" value="1"/>
</dbReference>
<dbReference type="GO" id="GO:0005886">
    <property type="term" value="C:plasma membrane"/>
    <property type="evidence" value="ECO:0007669"/>
    <property type="project" value="UniProtKB-SubCell"/>
</dbReference>
<feature type="transmembrane region" description="Helical" evidence="6">
    <location>
        <begin position="417"/>
        <end position="438"/>
    </location>
</feature>
<dbReference type="STRING" id="349095.SAMN05660299_00760"/>
<proteinExistence type="predicted"/>
<dbReference type="Proteomes" id="UP000199309">
    <property type="component" value="Unassembled WGS sequence"/>
</dbReference>
<sequence length="455" mass="50083">MAEQRKSVMAGPRMDRLPMTKTHYKSFFLIAGGSFFDGFDLYLAGGVLAAMAAGGFSSVTGNATFISFTFIGLYFGTLLAGYFGDKFGRKFAMKYTLLIYSAATCACALAPEFSHLVIYRAIAGFGLGGVIITGYTFWVELSPKNTRGFWFSALSFLVNLSQPLAALLALVVIPTYGWRSMFWIAGIPPILIWLLQLKFMPESPRWLEEQHRLEEAESALQQFEKGIPDLPPLTQTEIVREGEKTEQSAAEKKVSLWSPGIRKMTFLSIIISLLYLPAWFTFTAWVPTFFIKEGFSQVMTFGVTFFIMLGAIPGNILAAWVSDKFGRKKTIIADAVVLAFLSLLYGYSTNIYTMSAFGFAFIMGGNVLIAVIMGYIPELFPTSVRMMGASLANSFGRAGTIASPFMIAYLFNSGGKAAVFISSFIMYVIIAICVAILGRETTNKSLESIEKEVEA</sequence>
<dbReference type="InterPro" id="IPR036259">
    <property type="entry name" value="MFS_trans_sf"/>
</dbReference>
<dbReference type="CDD" id="cd17316">
    <property type="entry name" value="MFS_SV2_like"/>
    <property type="match status" value="1"/>
</dbReference>
<reference evidence="8 9" key="1">
    <citation type="submission" date="2016-10" db="EMBL/GenBank/DDBJ databases">
        <authorList>
            <person name="de Groot N.N."/>
        </authorList>
    </citation>
    <scope>NUCLEOTIDE SEQUENCE [LARGE SCALE GENOMIC DNA]</scope>
    <source>
        <strain evidence="8 9">DSM 16981</strain>
    </source>
</reference>
<evidence type="ECO:0000256" key="4">
    <source>
        <dbReference type="ARBA" id="ARBA00022989"/>
    </source>
</evidence>
<feature type="transmembrane region" description="Helical" evidence="6">
    <location>
        <begin position="266"/>
        <end position="286"/>
    </location>
</feature>
<dbReference type="AlphaFoldDB" id="A0A1G9SLG5"/>
<feature type="transmembrane region" description="Helical" evidence="6">
    <location>
        <begin position="331"/>
        <end position="348"/>
    </location>
</feature>
<dbReference type="Pfam" id="PF00083">
    <property type="entry name" value="Sugar_tr"/>
    <property type="match status" value="1"/>
</dbReference>
<comment type="subcellular location">
    <subcellularLocation>
        <location evidence="1">Cell membrane</location>
        <topology evidence="1">Multi-pass membrane protein</topology>
    </subcellularLocation>
</comment>
<dbReference type="PROSITE" id="PS50850">
    <property type="entry name" value="MFS"/>
    <property type="match status" value="1"/>
</dbReference>
<evidence type="ECO:0000313" key="8">
    <source>
        <dbReference type="EMBL" id="SDM36147.1"/>
    </source>
</evidence>
<dbReference type="InterPro" id="IPR005828">
    <property type="entry name" value="MFS_sugar_transport-like"/>
</dbReference>
<evidence type="ECO:0000256" key="1">
    <source>
        <dbReference type="ARBA" id="ARBA00004651"/>
    </source>
</evidence>
<evidence type="ECO:0000259" key="7">
    <source>
        <dbReference type="PROSITE" id="PS50850"/>
    </source>
</evidence>
<dbReference type="EMBL" id="FNHQ01000005">
    <property type="protein sequence ID" value="SDM36147.1"/>
    <property type="molecule type" value="Genomic_DNA"/>
</dbReference>
<keyword evidence="3 6" id="KW-0812">Transmembrane</keyword>
<protein>
    <submittedName>
        <fullName evidence="8">MFS transporter, putative metabolite:H+ symporter</fullName>
    </submittedName>
</protein>
<dbReference type="PROSITE" id="PS00217">
    <property type="entry name" value="SUGAR_TRANSPORT_2"/>
    <property type="match status" value="1"/>
</dbReference>
<gene>
    <name evidence="8" type="ORF">SAMN05660299_00760</name>
</gene>
<accession>A0A1G9SLG5</accession>
<dbReference type="PANTHER" id="PTHR23508:SF10">
    <property type="entry name" value="CARBOXYLIC ACID TRANSPORTER PROTEIN HOMOLOG"/>
    <property type="match status" value="1"/>
</dbReference>
<keyword evidence="4 6" id="KW-1133">Transmembrane helix</keyword>
<dbReference type="RefSeq" id="WP_176762857.1">
    <property type="nucleotide sequence ID" value="NZ_FNHQ01000005.1"/>
</dbReference>
<feature type="transmembrane region" description="Helical" evidence="6">
    <location>
        <begin position="65"/>
        <end position="83"/>
    </location>
</feature>
<keyword evidence="9" id="KW-1185">Reference proteome</keyword>
<evidence type="ECO:0000256" key="6">
    <source>
        <dbReference type="SAM" id="Phobius"/>
    </source>
</evidence>
<evidence type="ECO:0000313" key="9">
    <source>
        <dbReference type="Proteomes" id="UP000199309"/>
    </source>
</evidence>
<dbReference type="InterPro" id="IPR005829">
    <property type="entry name" value="Sugar_transporter_CS"/>
</dbReference>
<dbReference type="GO" id="GO:0046943">
    <property type="term" value="F:carboxylic acid transmembrane transporter activity"/>
    <property type="evidence" value="ECO:0007669"/>
    <property type="project" value="TreeGrafter"/>
</dbReference>
<evidence type="ECO:0000256" key="2">
    <source>
        <dbReference type="ARBA" id="ARBA00022448"/>
    </source>
</evidence>
<keyword evidence="5 6" id="KW-0472">Membrane</keyword>
<feature type="transmembrane region" description="Helical" evidence="6">
    <location>
        <begin position="354"/>
        <end position="376"/>
    </location>
</feature>
<feature type="transmembrane region" description="Helical" evidence="6">
    <location>
        <begin position="298"/>
        <end position="319"/>
    </location>
</feature>
<evidence type="ECO:0000256" key="3">
    <source>
        <dbReference type="ARBA" id="ARBA00022692"/>
    </source>
</evidence>
<evidence type="ECO:0000256" key="5">
    <source>
        <dbReference type="ARBA" id="ARBA00023136"/>
    </source>
</evidence>
<keyword evidence="2" id="KW-0813">Transport</keyword>
<feature type="transmembrane region" description="Helical" evidence="6">
    <location>
        <begin position="180"/>
        <end position="197"/>
    </location>
</feature>
<feature type="domain" description="Major facilitator superfamily (MFS) profile" evidence="7">
    <location>
        <begin position="26"/>
        <end position="442"/>
    </location>
</feature>
<feature type="transmembrane region" description="Helical" evidence="6">
    <location>
        <begin position="117"/>
        <end position="138"/>
    </location>
</feature>
<dbReference type="PANTHER" id="PTHR23508">
    <property type="entry name" value="CARBOXYLIC ACID TRANSPORTER PROTEIN HOMOLOG"/>
    <property type="match status" value="1"/>
</dbReference>
<feature type="transmembrane region" description="Helical" evidence="6">
    <location>
        <begin position="26"/>
        <end position="53"/>
    </location>
</feature>
<dbReference type="InterPro" id="IPR020846">
    <property type="entry name" value="MFS_dom"/>
</dbReference>
<name>A0A1G9SLG5_9FIRM</name>
<feature type="transmembrane region" description="Helical" evidence="6">
    <location>
        <begin position="150"/>
        <end position="174"/>
    </location>
</feature>
<dbReference type="SUPFAM" id="SSF103473">
    <property type="entry name" value="MFS general substrate transporter"/>
    <property type="match status" value="1"/>
</dbReference>
<dbReference type="PROSITE" id="PS00216">
    <property type="entry name" value="SUGAR_TRANSPORT_1"/>
    <property type="match status" value="1"/>
</dbReference>